<reference evidence="2" key="1">
    <citation type="journal article" date="2022" name="Mol. Ecol. Resour.">
        <title>The genomes of chicory, endive, great burdock and yacon provide insights into Asteraceae palaeo-polyploidization history and plant inulin production.</title>
        <authorList>
            <person name="Fan W."/>
            <person name="Wang S."/>
            <person name="Wang H."/>
            <person name="Wang A."/>
            <person name="Jiang F."/>
            <person name="Liu H."/>
            <person name="Zhao H."/>
            <person name="Xu D."/>
            <person name="Zhang Y."/>
        </authorList>
    </citation>
    <scope>NUCLEOTIDE SEQUENCE [LARGE SCALE GENOMIC DNA]</scope>
    <source>
        <strain evidence="2">cv. Yunnan</strain>
    </source>
</reference>
<comment type="caution">
    <text evidence="1">The sequence shown here is derived from an EMBL/GenBank/DDBJ whole genome shotgun (WGS) entry which is preliminary data.</text>
</comment>
<evidence type="ECO:0000313" key="2">
    <source>
        <dbReference type="Proteomes" id="UP001056120"/>
    </source>
</evidence>
<dbReference type="EMBL" id="CM042042">
    <property type="protein sequence ID" value="KAI3704885.1"/>
    <property type="molecule type" value="Genomic_DNA"/>
</dbReference>
<proteinExistence type="predicted"/>
<organism evidence="1 2">
    <name type="scientific">Smallanthus sonchifolius</name>
    <dbReference type="NCBI Taxonomy" id="185202"/>
    <lineage>
        <taxon>Eukaryota</taxon>
        <taxon>Viridiplantae</taxon>
        <taxon>Streptophyta</taxon>
        <taxon>Embryophyta</taxon>
        <taxon>Tracheophyta</taxon>
        <taxon>Spermatophyta</taxon>
        <taxon>Magnoliopsida</taxon>
        <taxon>eudicotyledons</taxon>
        <taxon>Gunneridae</taxon>
        <taxon>Pentapetalae</taxon>
        <taxon>asterids</taxon>
        <taxon>campanulids</taxon>
        <taxon>Asterales</taxon>
        <taxon>Asteraceae</taxon>
        <taxon>Asteroideae</taxon>
        <taxon>Heliantheae alliance</taxon>
        <taxon>Millerieae</taxon>
        <taxon>Smallanthus</taxon>
    </lineage>
</organism>
<keyword evidence="2" id="KW-1185">Reference proteome</keyword>
<reference evidence="1 2" key="2">
    <citation type="journal article" date="2022" name="Mol. Ecol. Resour.">
        <title>The genomes of chicory, endive, great burdock and yacon provide insights into Asteraceae paleo-polyploidization history and plant inulin production.</title>
        <authorList>
            <person name="Fan W."/>
            <person name="Wang S."/>
            <person name="Wang H."/>
            <person name="Wang A."/>
            <person name="Jiang F."/>
            <person name="Liu H."/>
            <person name="Zhao H."/>
            <person name="Xu D."/>
            <person name="Zhang Y."/>
        </authorList>
    </citation>
    <scope>NUCLEOTIDE SEQUENCE [LARGE SCALE GENOMIC DNA]</scope>
    <source>
        <strain evidence="2">cv. Yunnan</strain>
        <tissue evidence="1">Leaves</tissue>
    </source>
</reference>
<accession>A0ACB9A4M5</accession>
<protein>
    <submittedName>
        <fullName evidence="1">Uncharacterized protein</fullName>
    </submittedName>
</protein>
<evidence type="ECO:0000313" key="1">
    <source>
        <dbReference type="EMBL" id="KAI3704885.1"/>
    </source>
</evidence>
<dbReference type="Proteomes" id="UP001056120">
    <property type="component" value="Linkage Group LG25"/>
</dbReference>
<name>A0ACB9A4M5_9ASTR</name>
<sequence>MAGQSTPYYTPTAKPNAAVSTHLLRKDNVVLTCLVFFLCSFFYLFGSWQPRSTTSSTVTSLRTTTINCPSSSFNSATTAAAAYSDKTLDFTTHHAAADNDGFTVKTYPPCHVNFSEYTPCQDKKRSLKFPRDRLIYRERHCPEKNEVIKCRVPAPYGYKNPFTWPESRDLAWYANVPHKDLTVEKAVQNWIRFEDDRFRFPGGGTMFPHGADAYIDDIGKLINLNDGSIRTAIDTGCGVASWGAYLLSRNIITMSFAPRDTHEAQVQFALERGVPALIGVIASKRLPYPSRSFDMAHCSRCLIPWGQYDGVYLIEVDRVLRPGGYWILSGPPINWENHWKGWERTEEDLNEEQTQIEKVAKSLCWKKLVQKGDLTIWQKSINHLDCKTNPKFTQTPPFCPVQNPDLAWYTDIETCLTRLPEVSNNEEVAGGAIANWPERLNMVPPRVSSGSIDGVTPDIFQEDVILWKKRISYYKTVNSQLGHLGRYRNLLDMNAFLGGFAASLVEDPLWVMNIVPVEAKVDTLGAIYERGLIGTYQSWCEAMSTYPRTYDLIHADSIFTLYKDICEMEDIMLEMDRILRPEGSVIIRDDVDLLVKVKRIADGLNWESQIVDHEDGPLVRQKLLFAVKLYWTAPADADQAMGASQISQVTMVLLVVALVARTHGQTCPNQLGNLDVCAPFVVSGSTDLLPSSECCMALQAVDHDCLCSSIHVASRLPTQCNFPVSCGNLK</sequence>
<gene>
    <name evidence="1" type="ORF">L1987_75114</name>
</gene>